<keyword evidence="1" id="KW-0472">Membrane</keyword>
<feature type="transmembrane region" description="Helical" evidence="1">
    <location>
        <begin position="115"/>
        <end position="139"/>
    </location>
</feature>
<name>A0A3P6PGC3_DIBLA</name>
<sequence length="206" mass="23328">MQDYVHSEWTNGLDASPFIFPMGLLFPPLLFVKSLFRFEEQTGSSSMDQQTTSDSKEPLDPAEVIVKEASPLKKLEQVYSSPRAKYNLNLLSYMALTIYATYTAIYHIGPAPFSIYEVILYVLLVALSFDDLMLVFRLWCRYGRYLARFFFSLPLVWIEVLSSLLIIICICLRIALGPDSLTVNGFIAALGKSTIAMLPLRPKHVP</sequence>
<proteinExistence type="predicted"/>
<dbReference type="Proteomes" id="UP000281553">
    <property type="component" value="Unassembled WGS sequence"/>
</dbReference>
<protein>
    <submittedName>
        <fullName evidence="2">Uncharacterized protein</fullName>
    </submittedName>
</protein>
<dbReference type="EMBL" id="UYRU01001576">
    <property type="protein sequence ID" value="VDK32027.1"/>
    <property type="molecule type" value="Genomic_DNA"/>
</dbReference>
<evidence type="ECO:0000256" key="1">
    <source>
        <dbReference type="SAM" id="Phobius"/>
    </source>
</evidence>
<gene>
    <name evidence="2" type="ORF">DILT_LOCUS390</name>
</gene>
<reference evidence="2 3" key="1">
    <citation type="submission" date="2018-11" db="EMBL/GenBank/DDBJ databases">
        <authorList>
            <consortium name="Pathogen Informatics"/>
        </authorList>
    </citation>
    <scope>NUCLEOTIDE SEQUENCE [LARGE SCALE GENOMIC DNA]</scope>
</reference>
<feature type="transmembrane region" description="Helical" evidence="1">
    <location>
        <begin position="151"/>
        <end position="175"/>
    </location>
</feature>
<feature type="transmembrane region" description="Helical" evidence="1">
    <location>
        <begin position="18"/>
        <end position="36"/>
    </location>
</feature>
<dbReference type="AlphaFoldDB" id="A0A3P6PGC3"/>
<accession>A0A3P6PGC3</accession>
<feature type="transmembrane region" description="Helical" evidence="1">
    <location>
        <begin position="90"/>
        <end position="109"/>
    </location>
</feature>
<organism evidence="2 3">
    <name type="scientific">Dibothriocephalus latus</name>
    <name type="common">Fish tapeworm</name>
    <name type="synonym">Diphyllobothrium latum</name>
    <dbReference type="NCBI Taxonomy" id="60516"/>
    <lineage>
        <taxon>Eukaryota</taxon>
        <taxon>Metazoa</taxon>
        <taxon>Spiralia</taxon>
        <taxon>Lophotrochozoa</taxon>
        <taxon>Platyhelminthes</taxon>
        <taxon>Cestoda</taxon>
        <taxon>Eucestoda</taxon>
        <taxon>Diphyllobothriidea</taxon>
        <taxon>Diphyllobothriidae</taxon>
        <taxon>Dibothriocephalus</taxon>
    </lineage>
</organism>
<evidence type="ECO:0000313" key="2">
    <source>
        <dbReference type="EMBL" id="VDK32027.1"/>
    </source>
</evidence>
<keyword evidence="3" id="KW-1185">Reference proteome</keyword>
<keyword evidence="1" id="KW-0812">Transmembrane</keyword>
<evidence type="ECO:0000313" key="3">
    <source>
        <dbReference type="Proteomes" id="UP000281553"/>
    </source>
</evidence>
<keyword evidence="1" id="KW-1133">Transmembrane helix</keyword>